<dbReference type="InterPro" id="IPR023772">
    <property type="entry name" value="DNA-bd_HTH_TetR-type_CS"/>
</dbReference>
<dbReference type="GO" id="GO:0046677">
    <property type="term" value="P:response to antibiotic"/>
    <property type="evidence" value="ECO:0007669"/>
    <property type="project" value="InterPro"/>
</dbReference>
<feature type="region of interest" description="Disordered" evidence="6">
    <location>
        <begin position="210"/>
        <end position="257"/>
    </location>
</feature>
<dbReference type="InterPro" id="IPR009057">
    <property type="entry name" value="Homeodomain-like_sf"/>
</dbReference>
<evidence type="ECO:0000256" key="3">
    <source>
        <dbReference type="ARBA" id="ARBA00023125"/>
    </source>
</evidence>
<dbReference type="PROSITE" id="PS01081">
    <property type="entry name" value="HTH_TETR_1"/>
    <property type="match status" value="1"/>
</dbReference>
<keyword evidence="4" id="KW-0804">Transcription</keyword>
<dbReference type="PRINTS" id="PR00400">
    <property type="entry name" value="TETREPRESSOR"/>
</dbReference>
<dbReference type="Proteomes" id="UP000464624">
    <property type="component" value="Chromosome"/>
</dbReference>
<keyword evidence="1" id="KW-0678">Repressor</keyword>
<organism evidence="8 9">
    <name type="scientific">Mycobacterium xenopi</name>
    <dbReference type="NCBI Taxonomy" id="1789"/>
    <lineage>
        <taxon>Bacteria</taxon>
        <taxon>Bacillati</taxon>
        <taxon>Actinomycetota</taxon>
        <taxon>Actinomycetes</taxon>
        <taxon>Mycobacteriales</taxon>
        <taxon>Mycobacteriaceae</taxon>
        <taxon>Mycobacterium</taxon>
    </lineage>
</organism>
<dbReference type="GO" id="GO:0000976">
    <property type="term" value="F:transcription cis-regulatory region binding"/>
    <property type="evidence" value="ECO:0007669"/>
    <property type="project" value="TreeGrafter"/>
</dbReference>
<evidence type="ECO:0000256" key="5">
    <source>
        <dbReference type="PROSITE-ProRule" id="PRU00335"/>
    </source>
</evidence>
<dbReference type="InterPro" id="IPR004111">
    <property type="entry name" value="Repressor_TetR_C"/>
</dbReference>
<name>A0AAD1M221_MYCXE</name>
<dbReference type="GO" id="GO:0003700">
    <property type="term" value="F:DNA-binding transcription factor activity"/>
    <property type="evidence" value="ECO:0007669"/>
    <property type="project" value="TreeGrafter"/>
</dbReference>
<evidence type="ECO:0000313" key="9">
    <source>
        <dbReference type="Proteomes" id="UP000464624"/>
    </source>
</evidence>
<dbReference type="PROSITE" id="PS50977">
    <property type="entry name" value="HTH_TETR_2"/>
    <property type="match status" value="1"/>
</dbReference>
<dbReference type="PRINTS" id="PR00455">
    <property type="entry name" value="HTHTETR"/>
</dbReference>
<dbReference type="PANTHER" id="PTHR30055">
    <property type="entry name" value="HTH-TYPE TRANSCRIPTIONAL REGULATOR RUTR"/>
    <property type="match status" value="1"/>
</dbReference>
<feature type="domain" description="HTH tetR-type" evidence="7">
    <location>
        <begin position="7"/>
        <end position="67"/>
    </location>
</feature>
<evidence type="ECO:0000256" key="6">
    <source>
        <dbReference type="SAM" id="MobiDB-lite"/>
    </source>
</evidence>
<dbReference type="PANTHER" id="PTHR30055:SF151">
    <property type="entry name" value="TRANSCRIPTIONAL REGULATORY PROTEIN"/>
    <property type="match status" value="1"/>
</dbReference>
<reference evidence="8 9" key="1">
    <citation type="submission" date="2019-12" db="EMBL/GenBank/DDBJ databases">
        <title>Complete genome sequence of Mycolicibacterium xenopi str. JCM15661T.</title>
        <authorList>
            <person name="Yoshida M."/>
            <person name="Fukano H."/>
            <person name="Asakura T."/>
            <person name="Hoshino Y."/>
        </authorList>
    </citation>
    <scope>NUCLEOTIDE SEQUENCE [LARGE SCALE GENOMIC DNA]</scope>
    <source>
        <strain evidence="8 9">JCM 15661T</strain>
    </source>
</reference>
<dbReference type="Gene3D" id="1.10.357.10">
    <property type="entry name" value="Tetracycline Repressor, domain 2"/>
    <property type="match status" value="1"/>
</dbReference>
<dbReference type="InterPro" id="IPR003012">
    <property type="entry name" value="Tet_transcr_reg_TetR"/>
</dbReference>
<dbReference type="SUPFAM" id="SSF48498">
    <property type="entry name" value="Tetracyclin repressor-like, C-terminal domain"/>
    <property type="match status" value="1"/>
</dbReference>
<sequence>MTPKDEAVSAQLVLDTAARLIEQDGVETFTMRRLAQELGVAVTSIYWHVGGKDKLFDSLVDQLLSEMANLPVEGDTAVERIASLARSQRKALIERQHILRIAHERDRTPTLFLPIQQMLAMQLAELGITGGEAALVLRAVQVHVISSALLQFSAVRGAKHDEEDPSLWADDWPDQALVKALQSPTDYDAVFEYGLRALLAPLQHTRVTGVGRTRRAVRPGGEASGREAQSEAQPGSAPHRGGGSPRGPSPSVCPREC</sequence>
<accession>A0AAD1M221</accession>
<dbReference type="SUPFAM" id="SSF46689">
    <property type="entry name" value="Homeodomain-like"/>
    <property type="match status" value="1"/>
</dbReference>
<dbReference type="InterPro" id="IPR001647">
    <property type="entry name" value="HTH_TetR"/>
</dbReference>
<keyword evidence="2" id="KW-0805">Transcription regulation</keyword>
<dbReference type="Pfam" id="PF02909">
    <property type="entry name" value="TetR_C_1"/>
    <property type="match status" value="1"/>
</dbReference>
<dbReference type="GO" id="GO:0045892">
    <property type="term" value="P:negative regulation of DNA-templated transcription"/>
    <property type="evidence" value="ECO:0007669"/>
    <property type="project" value="InterPro"/>
</dbReference>
<proteinExistence type="predicted"/>
<protein>
    <recommendedName>
        <fullName evidence="7">HTH tetR-type domain-containing protein</fullName>
    </recommendedName>
</protein>
<evidence type="ECO:0000256" key="4">
    <source>
        <dbReference type="ARBA" id="ARBA00023163"/>
    </source>
</evidence>
<dbReference type="InterPro" id="IPR036271">
    <property type="entry name" value="Tet_transcr_reg_TetR-rel_C_sf"/>
</dbReference>
<evidence type="ECO:0000256" key="2">
    <source>
        <dbReference type="ARBA" id="ARBA00023015"/>
    </source>
</evidence>
<dbReference type="InterPro" id="IPR050109">
    <property type="entry name" value="HTH-type_TetR-like_transc_reg"/>
</dbReference>
<evidence type="ECO:0000259" key="7">
    <source>
        <dbReference type="PROSITE" id="PS50977"/>
    </source>
</evidence>
<dbReference type="EMBL" id="AP022314">
    <property type="protein sequence ID" value="BBU23709.1"/>
    <property type="molecule type" value="Genomic_DNA"/>
</dbReference>
<keyword evidence="3 5" id="KW-0238">DNA-binding</keyword>
<evidence type="ECO:0000256" key="1">
    <source>
        <dbReference type="ARBA" id="ARBA00022491"/>
    </source>
</evidence>
<gene>
    <name evidence="8" type="ORF">MYXE_34990</name>
</gene>
<feature type="DNA-binding region" description="H-T-H motif" evidence="5">
    <location>
        <begin position="30"/>
        <end position="49"/>
    </location>
</feature>
<dbReference type="Pfam" id="PF00440">
    <property type="entry name" value="TetR_N"/>
    <property type="match status" value="1"/>
</dbReference>
<dbReference type="AlphaFoldDB" id="A0AAD1M221"/>
<dbReference type="KEGG" id="mxe:MYXE_34990"/>
<evidence type="ECO:0000313" key="8">
    <source>
        <dbReference type="EMBL" id="BBU23709.1"/>
    </source>
</evidence>